<evidence type="ECO:0000313" key="10">
    <source>
        <dbReference type="Proteomes" id="UP001304461"/>
    </source>
</evidence>
<dbReference type="PANTHER" id="PTHR32024:SF1">
    <property type="entry name" value="KTR SYSTEM POTASSIUM UPTAKE PROTEIN B"/>
    <property type="match status" value="1"/>
</dbReference>
<organism evidence="9 10">
    <name type="scientific">Cyanobium gracile UHCC 0139</name>
    <dbReference type="NCBI Taxonomy" id="3110308"/>
    <lineage>
        <taxon>Bacteria</taxon>
        <taxon>Bacillati</taxon>
        <taxon>Cyanobacteriota</taxon>
        <taxon>Cyanophyceae</taxon>
        <taxon>Synechococcales</taxon>
        <taxon>Prochlorococcaceae</taxon>
        <taxon>Cyanobium</taxon>
    </lineage>
</organism>
<evidence type="ECO:0000313" key="9">
    <source>
        <dbReference type="EMBL" id="MEA5392717.1"/>
    </source>
</evidence>
<sequence>MNRRQSWRHRLTVPQFTVVTGLLVITFGTLLLASPLCSSDEVGLWEALFTVTSAITVTGLSIIDVGADLTFPGQVALAGLILTGGLGLMAITTFLQGFVQGRSGLRQRLDKGRALDEFGVGGIGPTLNQILLIAGIVIGIGTLTLYNFGFTDIPDRGQRLWASLFHCISAYNNAGFGLWRDSLVGYRSQPVVNGVIGLLIVMGGIGWRVTNDIWVNRFRLARLRRLSLHTRLVIRTTLILIVLGAVGLLFTEHFATEGMVEQLSLWDKLQVTIFQSITTRTAGFNTVPLTMETISDSGLLLMIILMFIGASPGGTGGGIKTTTFAALVAATRSTLRGHDEVVVRNREIPAKVILKAVGVTLGSGLFILLMALLLGLGNTTAGTPGIEAFSFLEKLFTCVSAFGTVGLDVGVTTQLNRWGQLVLMVGMFVGRIGILLLLSAVYGSRPQNRVGFPREELYI</sequence>
<evidence type="ECO:0000256" key="3">
    <source>
        <dbReference type="ARBA" id="ARBA00022475"/>
    </source>
</evidence>
<keyword evidence="7 8" id="KW-0472">Membrane</keyword>
<keyword evidence="3" id="KW-1003">Cell membrane</keyword>
<keyword evidence="4 8" id="KW-0812">Transmembrane</keyword>
<keyword evidence="10" id="KW-1185">Reference proteome</keyword>
<keyword evidence="5 8" id="KW-1133">Transmembrane helix</keyword>
<dbReference type="InterPro" id="IPR003445">
    <property type="entry name" value="Cat_transpt"/>
</dbReference>
<gene>
    <name evidence="9" type="ORF">VB738_15755</name>
</gene>
<dbReference type="Proteomes" id="UP001304461">
    <property type="component" value="Unassembled WGS sequence"/>
</dbReference>
<protein>
    <submittedName>
        <fullName evidence="9">Potassium transporter TrkG</fullName>
    </submittedName>
</protein>
<evidence type="ECO:0000256" key="2">
    <source>
        <dbReference type="ARBA" id="ARBA00022448"/>
    </source>
</evidence>
<comment type="caution">
    <text evidence="9">The sequence shown here is derived from an EMBL/GenBank/DDBJ whole genome shotgun (WGS) entry which is preliminary data.</text>
</comment>
<name>A0ABU5RY90_9CYAN</name>
<evidence type="ECO:0000256" key="7">
    <source>
        <dbReference type="ARBA" id="ARBA00023136"/>
    </source>
</evidence>
<feature type="transmembrane region" description="Helical" evidence="8">
    <location>
        <begin position="191"/>
        <end position="211"/>
    </location>
</feature>
<evidence type="ECO:0000256" key="8">
    <source>
        <dbReference type="SAM" id="Phobius"/>
    </source>
</evidence>
<dbReference type="RefSeq" id="WP_323306644.1">
    <property type="nucleotide sequence ID" value="NZ_JAYGHX010000015.1"/>
</dbReference>
<dbReference type="Pfam" id="PF02386">
    <property type="entry name" value="TrkH"/>
    <property type="match status" value="1"/>
</dbReference>
<feature type="transmembrane region" description="Helical" evidence="8">
    <location>
        <begin position="352"/>
        <end position="376"/>
    </location>
</feature>
<evidence type="ECO:0000256" key="5">
    <source>
        <dbReference type="ARBA" id="ARBA00022989"/>
    </source>
</evidence>
<keyword evidence="2" id="KW-0813">Transport</keyword>
<evidence type="ECO:0000256" key="1">
    <source>
        <dbReference type="ARBA" id="ARBA00004651"/>
    </source>
</evidence>
<evidence type="ECO:0000256" key="6">
    <source>
        <dbReference type="ARBA" id="ARBA00023065"/>
    </source>
</evidence>
<proteinExistence type="predicted"/>
<dbReference type="PANTHER" id="PTHR32024">
    <property type="entry name" value="TRK SYSTEM POTASSIUM UPTAKE PROTEIN TRKG-RELATED"/>
    <property type="match status" value="1"/>
</dbReference>
<feature type="transmembrane region" description="Helical" evidence="8">
    <location>
        <begin position="421"/>
        <end position="442"/>
    </location>
</feature>
<feature type="transmembrane region" description="Helical" evidence="8">
    <location>
        <begin position="160"/>
        <end position="179"/>
    </location>
</feature>
<feature type="transmembrane region" description="Helical" evidence="8">
    <location>
        <begin position="12"/>
        <end position="36"/>
    </location>
</feature>
<feature type="transmembrane region" description="Helical" evidence="8">
    <location>
        <begin position="130"/>
        <end position="148"/>
    </location>
</feature>
<dbReference type="EMBL" id="JAYGHX010000015">
    <property type="protein sequence ID" value="MEA5392717.1"/>
    <property type="molecule type" value="Genomic_DNA"/>
</dbReference>
<reference evidence="9 10" key="1">
    <citation type="submission" date="2023-12" db="EMBL/GenBank/DDBJ databases">
        <title>Baltic Sea Cyanobacteria.</title>
        <authorList>
            <person name="Delbaje E."/>
            <person name="Fewer D.P."/>
            <person name="Shishido T.K."/>
        </authorList>
    </citation>
    <scope>NUCLEOTIDE SEQUENCE [LARGE SCALE GENOMIC DNA]</scope>
    <source>
        <strain evidence="9 10">UHCC 0139</strain>
    </source>
</reference>
<evidence type="ECO:0000256" key="4">
    <source>
        <dbReference type="ARBA" id="ARBA00022692"/>
    </source>
</evidence>
<feature type="transmembrane region" description="Helical" evidence="8">
    <location>
        <begin position="298"/>
        <end position="331"/>
    </location>
</feature>
<keyword evidence="6" id="KW-0406">Ion transport</keyword>
<feature type="transmembrane region" description="Helical" evidence="8">
    <location>
        <begin position="42"/>
        <end position="63"/>
    </location>
</feature>
<comment type="subcellular location">
    <subcellularLocation>
        <location evidence="1">Cell membrane</location>
        <topology evidence="1">Multi-pass membrane protein</topology>
    </subcellularLocation>
</comment>
<feature type="transmembrane region" description="Helical" evidence="8">
    <location>
        <begin position="75"/>
        <end position="99"/>
    </location>
</feature>
<accession>A0ABU5RY90</accession>
<feature type="transmembrane region" description="Helical" evidence="8">
    <location>
        <begin position="232"/>
        <end position="250"/>
    </location>
</feature>